<accession>A0A834YRI6</accession>
<dbReference type="OrthoDB" id="1937343at2759"/>
<dbReference type="SMART" id="SM00220">
    <property type="entry name" value="S_TKc"/>
    <property type="match status" value="1"/>
</dbReference>
<evidence type="ECO:0000256" key="1">
    <source>
        <dbReference type="ARBA" id="ARBA00004479"/>
    </source>
</evidence>
<gene>
    <name evidence="10" type="ORF">HHK36_021124</name>
</gene>
<keyword evidence="4" id="KW-0732">Signal</keyword>
<keyword evidence="6 8" id="KW-0472">Membrane</keyword>
<evidence type="ECO:0000256" key="4">
    <source>
        <dbReference type="ARBA" id="ARBA00022729"/>
    </source>
</evidence>
<keyword evidence="3 8" id="KW-0812">Transmembrane</keyword>
<protein>
    <recommendedName>
        <fullName evidence="9">Protein kinase domain-containing protein</fullName>
    </recommendedName>
</protein>
<evidence type="ECO:0000259" key="9">
    <source>
        <dbReference type="PROSITE" id="PS50011"/>
    </source>
</evidence>
<evidence type="ECO:0000256" key="7">
    <source>
        <dbReference type="ARBA" id="ARBA00023180"/>
    </source>
</evidence>
<dbReference type="InterPro" id="IPR011009">
    <property type="entry name" value="Kinase-like_dom_sf"/>
</dbReference>
<dbReference type="AlphaFoldDB" id="A0A834YRI6"/>
<keyword evidence="2" id="KW-0808">Transferase</keyword>
<dbReference type="GO" id="GO:0004674">
    <property type="term" value="F:protein serine/threonine kinase activity"/>
    <property type="evidence" value="ECO:0007669"/>
    <property type="project" value="UniProtKB-KW"/>
</dbReference>
<name>A0A834YRI6_TETSI</name>
<organism evidence="10 11">
    <name type="scientific">Tetracentron sinense</name>
    <name type="common">Spur-leaf</name>
    <dbReference type="NCBI Taxonomy" id="13715"/>
    <lineage>
        <taxon>Eukaryota</taxon>
        <taxon>Viridiplantae</taxon>
        <taxon>Streptophyta</taxon>
        <taxon>Embryophyta</taxon>
        <taxon>Tracheophyta</taxon>
        <taxon>Spermatophyta</taxon>
        <taxon>Magnoliopsida</taxon>
        <taxon>Trochodendrales</taxon>
        <taxon>Trochodendraceae</taxon>
        <taxon>Tetracentron</taxon>
    </lineage>
</organism>
<keyword evidence="11" id="KW-1185">Reference proteome</keyword>
<keyword evidence="2" id="KW-0418">Kinase</keyword>
<dbReference type="Proteomes" id="UP000655225">
    <property type="component" value="Unassembled WGS sequence"/>
</dbReference>
<proteinExistence type="predicted"/>
<dbReference type="InterPro" id="IPR045874">
    <property type="entry name" value="LRK10/LRL21-25-like"/>
</dbReference>
<dbReference type="EMBL" id="JABCRI010000015">
    <property type="protein sequence ID" value="KAF8392885.1"/>
    <property type="molecule type" value="Genomic_DNA"/>
</dbReference>
<evidence type="ECO:0000256" key="2">
    <source>
        <dbReference type="ARBA" id="ARBA00022527"/>
    </source>
</evidence>
<keyword evidence="2" id="KW-0723">Serine/threonine-protein kinase</keyword>
<evidence type="ECO:0000256" key="8">
    <source>
        <dbReference type="SAM" id="Phobius"/>
    </source>
</evidence>
<dbReference type="PROSITE" id="PS50011">
    <property type="entry name" value="PROTEIN_KINASE_DOM"/>
    <property type="match status" value="1"/>
</dbReference>
<evidence type="ECO:0000313" key="11">
    <source>
        <dbReference type="Proteomes" id="UP000655225"/>
    </source>
</evidence>
<dbReference type="GO" id="GO:0005524">
    <property type="term" value="F:ATP binding"/>
    <property type="evidence" value="ECO:0007669"/>
    <property type="project" value="InterPro"/>
</dbReference>
<dbReference type="Pfam" id="PF00069">
    <property type="entry name" value="Pkinase"/>
    <property type="match status" value="1"/>
</dbReference>
<evidence type="ECO:0000256" key="3">
    <source>
        <dbReference type="ARBA" id="ARBA00022692"/>
    </source>
</evidence>
<comment type="subcellular location">
    <subcellularLocation>
        <location evidence="1">Membrane</location>
        <topology evidence="1">Single-pass type I membrane protein</topology>
    </subcellularLocation>
</comment>
<comment type="caution">
    <text evidence="10">The sequence shown here is derived from an EMBL/GenBank/DDBJ whole genome shotgun (WGS) entry which is preliminary data.</text>
</comment>
<feature type="transmembrane region" description="Helical" evidence="8">
    <location>
        <begin position="208"/>
        <end position="226"/>
    </location>
</feature>
<feature type="transmembrane region" description="Helical" evidence="8">
    <location>
        <begin position="177"/>
        <end position="202"/>
    </location>
</feature>
<evidence type="ECO:0000256" key="6">
    <source>
        <dbReference type="ARBA" id="ARBA00023136"/>
    </source>
</evidence>
<sequence>MKETIVSKKEHLEEVSQLNKLCPQESWLPITESRNGNAFFLAFHTLRGLPALVYEYMENGSLDRLLFHEHSHKLHEIAVGTAKGIAYLHEYCQQRIIHYDIKPANIHLDANFCPKVSDFGLAKLCNRENMEFKKGQFQEVMVVCVIEEDKQKADRLTMADLSCFQYRQELRPWMNAVIFRFACFLIFIAMSSVEGIALVISLNSYSCPLKPAVVIFAKILIVCMVCHKRAKRGSSTVLPDSRFLTLTMNKFLNDMEREKPIRFSSQQLRIATDNFNHLLGSEISTPTNPFEHLLVGVPYPDQHASTTWSGSGFDSVSSQMLNGSSVWRSSTPVMRKYEIEIASA</sequence>
<evidence type="ECO:0000256" key="5">
    <source>
        <dbReference type="ARBA" id="ARBA00022989"/>
    </source>
</evidence>
<reference evidence="10 11" key="1">
    <citation type="submission" date="2020-04" db="EMBL/GenBank/DDBJ databases">
        <title>Plant Genome Project.</title>
        <authorList>
            <person name="Zhang R.-G."/>
        </authorList>
    </citation>
    <scope>NUCLEOTIDE SEQUENCE [LARGE SCALE GENOMIC DNA]</scope>
    <source>
        <strain evidence="10">YNK0</strain>
        <tissue evidence="10">Leaf</tissue>
    </source>
</reference>
<feature type="domain" description="Protein kinase" evidence="9">
    <location>
        <begin position="1"/>
        <end position="279"/>
    </location>
</feature>
<evidence type="ECO:0000313" key="10">
    <source>
        <dbReference type="EMBL" id="KAF8392885.1"/>
    </source>
</evidence>
<dbReference type="PANTHER" id="PTHR27009">
    <property type="entry name" value="RUST RESISTANCE KINASE LR10-RELATED"/>
    <property type="match status" value="1"/>
</dbReference>
<dbReference type="Gene3D" id="1.10.510.10">
    <property type="entry name" value="Transferase(Phosphotransferase) domain 1"/>
    <property type="match status" value="1"/>
</dbReference>
<keyword evidence="5 8" id="KW-1133">Transmembrane helix</keyword>
<dbReference type="GO" id="GO:0016020">
    <property type="term" value="C:membrane"/>
    <property type="evidence" value="ECO:0007669"/>
    <property type="project" value="UniProtKB-SubCell"/>
</dbReference>
<keyword evidence="7" id="KW-0325">Glycoprotein</keyword>
<dbReference type="SUPFAM" id="SSF56112">
    <property type="entry name" value="Protein kinase-like (PK-like)"/>
    <property type="match status" value="1"/>
</dbReference>
<dbReference type="InterPro" id="IPR000719">
    <property type="entry name" value="Prot_kinase_dom"/>
</dbReference>